<sequence length="225" mass="24763">MQLSTNLQTVPVRIGNTLVPQFYSLYQGETGAPPLTPFSCINIGYGQLPAETTLKNFNLARDPPNWNPNLSLEENLKDTVRGIAFYDGVNCDSSTIRSLYRLNDDYDLQYPSLFLANGPVLPPSRLRSWRPVFMSGQGEYSEALAKLDVGQYFEFGQPQPYGQAPEALQAVQQSETANNIAIDVTNQQEGGGETSSLDQSERQMVIESKPVDEVVPLTPAIGLSI</sequence>
<protein>
    <submittedName>
        <fullName evidence="1">Uncharacterized protein</fullName>
    </submittedName>
</protein>
<gene>
    <name evidence="1" type="ORF">TWF696_001627</name>
</gene>
<name>A0AAV9UC71_9PEZI</name>
<dbReference type="Proteomes" id="UP001375240">
    <property type="component" value="Unassembled WGS sequence"/>
</dbReference>
<comment type="caution">
    <text evidence="1">The sequence shown here is derived from an EMBL/GenBank/DDBJ whole genome shotgun (WGS) entry which is preliminary data.</text>
</comment>
<keyword evidence="2" id="KW-1185">Reference proteome</keyword>
<evidence type="ECO:0000313" key="1">
    <source>
        <dbReference type="EMBL" id="KAK6338156.1"/>
    </source>
</evidence>
<accession>A0AAV9UC71</accession>
<proteinExistence type="predicted"/>
<organism evidence="1 2">
    <name type="scientific">Orbilia brochopaga</name>
    <dbReference type="NCBI Taxonomy" id="3140254"/>
    <lineage>
        <taxon>Eukaryota</taxon>
        <taxon>Fungi</taxon>
        <taxon>Dikarya</taxon>
        <taxon>Ascomycota</taxon>
        <taxon>Pezizomycotina</taxon>
        <taxon>Orbiliomycetes</taxon>
        <taxon>Orbiliales</taxon>
        <taxon>Orbiliaceae</taxon>
        <taxon>Orbilia</taxon>
    </lineage>
</organism>
<dbReference type="AlphaFoldDB" id="A0AAV9UC71"/>
<reference evidence="1 2" key="1">
    <citation type="submission" date="2019-10" db="EMBL/GenBank/DDBJ databases">
        <authorList>
            <person name="Palmer J.M."/>
        </authorList>
    </citation>
    <scope>NUCLEOTIDE SEQUENCE [LARGE SCALE GENOMIC DNA]</scope>
    <source>
        <strain evidence="1 2">TWF696</strain>
    </source>
</reference>
<dbReference type="EMBL" id="JAVHNQ010000010">
    <property type="protein sequence ID" value="KAK6338156.1"/>
    <property type="molecule type" value="Genomic_DNA"/>
</dbReference>
<evidence type="ECO:0000313" key="2">
    <source>
        <dbReference type="Proteomes" id="UP001375240"/>
    </source>
</evidence>